<reference evidence="1 2" key="1">
    <citation type="submission" date="2020-08" db="EMBL/GenBank/DDBJ databases">
        <title>Genomic Encyclopedia of Type Strains, Phase IV (KMG-IV): sequencing the most valuable type-strain genomes for metagenomic binning, comparative biology and taxonomic classification.</title>
        <authorList>
            <person name="Goeker M."/>
        </authorList>
    </citation>
    <scope>NUCLEOTIDE SEQUENCE [LARGE SCALE GENOMIC DNA]</scope>
    <source>
        <strain evidence="1 2">DSM 22368</strain>
    </source>
</reference>
<gene>
    <name evidence="1" type="ORF">HNR48_004158</name>
</gene>
<protein>
    <submittedName>
        <fullName evidence="1">Uncharacterized protein</fullName>
    </submittedName>
</protein>
<proteinExistence type="predicted"/>
<accession>A0A7X0JX38</accession>
<dbReference type="Proteomes" id="UP000528457">
    <property type="component" value="Unassembled WGS sequence"/>
</dbReference>
<evidence type="ECO:0000313" key="2">
    <source>
        <dbReference type="Proteomes" id="UP000528457"/>
    </source>
</evidence>
<keyword evidence="2" id="KW-1185">Reference proteome</keyword>
<evidence type="ECO:0000313" key="1">
    <source>
        <dbReference type="EMBL" id="MBB6523843.1"/>
    </source>
</evidence>
<organism evidence="1 2">
    <name type="scientific">Pseudoteredinibacter isoporae</name>
    <dbReference type="NCBI Taxonomy" id="570281"/>
    <lineage>
        <taxon>Bacteria</taxon>
        <taxon>Pseudomonadati</taxon>
        <taxon>Pseudomonadota</taxon>
        <taxon>Gammaproteobacteria</taxon>
        <taxon>Cellvibrionales</taxon>
        <taxon>Cellvibrionaceae</taxon>
        <taxon>Pseudoteredinibacter</taxon>
    </lineage>
</organism>
<dbReference type="InParanoid" id="A0A7X0JX38"/>
<dbReference type="EMBL" id="JACHHT010000005">
    <property type="protein sequence ID" value="MBB6523843.1"/>
    <property type="molecule type" value="Genomic_DNA"/>
</dbReference>
<comment type="caution">
    <text evidence="1">The sequence shown here is derived from an EMBL/GenBank/DDBJ whole genome shotgun (WGS) entry which is preliminary data.</text>
</comment>
<name>A0A7X0JX38_9GAMM</name>
<dbReference type="AlphaFoldDB" id="A0A7X0JX38"/>
<sequence length="41" mass="4681">MAGFDHSFRLAEASHPDKYLGLGSYRRNIHRPEGNVLKRLA</sequence>